<sequence>MGGPVGQKVHINVDLAEGYGNWACGPDIELLPLIDHANVACGFHASDPLIMIGTVGAHVGLPDLQGFGRRELKLTPSEHTANRIYQIGALQGFVTREDVPLHHVKPHDMLYGMMCRDYEVATALMRGIPAGVAVFGLPGTNMEKAALDLGSPFMAEVYDDVKYNSDRSLLRERRGDAWTNSKVPRHVTEQIETSSVTAVDGTAVELPIGSHPISLCCHSDVPGCVEVVEEARAVVDAFNRKYFPRSMA</sequence>
<dbReference type="GeneID" id="93581218"/>
<evidence type="ECO:0008006" key="3">
    <source>
        <dbReference type="Google" id="ProtNLM"/>
    </source>
</evidence>
<dbReference type="InterPro" id="IPR005501">
    <property type="entry name" value="LamB/YcsF/PxpA-like"/>
</dbReference>
<name>A0A1L9UYG4_ASPBC</name>
<dbReference type="InterPro" id="IPR011330">
    <property type="entry name" value="Glyco_hydro/deAcase_b/a-brl"/>
</dbReference>
<dbReference type="STRING" id="767769.A0A1L9UYG4"/>
<dbReference type="PANTHER" id="PTHR30292:SF0">
    <property type="entry name" value="5-OXOPROLINASE SUBUNIT A"/>
    <property type="match status" value="1"/>
</dbReference>
<dbReference type="OMA" id="PFIDCAN"/>
<dbReference type="Proteomes" id="UP000184499">
    <property type="component" value="Unassembled WGS sequence"/>
</dbReference>
<dbReference type="VEuPathDB" id="FungiDB:ASPBRDRAFT_665471"/>
<gene>
    <name evidence="1" type="ORF">ASPBRDRAFT_665471</name>
</gene>
<dbReference type="Gene3D" id="3.20.20.370">
    <property type="entry name" value="Glycoside hydrolase/deacetylase"/>
    <property type="match status" value="1"/>
</dbReference>
<dbReference type="RefSeq" id="XP_067483991.1">
    <property type="nucleotide sequence ID" value="XM_067628730.1"/>
</dbReference>
<organism evidence="1 2">
    <name type="scientific">Aspergillus brasiliensis (strain CBS 101740 / IMI 381727 / IBT 21946)</name>
    <dbReference type="NCBI Taxonomy" id="767769"/>
    <lineage>
        <taxon>Eukaryota</taxon>
        <taxon>Fungi</taxon>
        <taxon>Dikarya</taxon>
        <taxon>Ascomycota</taxon>
        <taxon>Pezizomycotina</taxon>
        <taxon>Eurotiomycetes</taxon>
        <taxon>Eurotiomycetidae</taxon>
        <taxon>Eurotiales</taxon>
        <taxon>Aspergillaceae</taxon>
        <taxon>Aspergillus</taxon>
        <taxon>Aspergillus subgen. Circumdati</taxon>
    </lineage>
</organism>
<dbReference type="GO" id="GO:0005975">
    <property type="term" value="P:carbohydrate metabolic process"/>
    <property type="evidence" value="ECO:0007669"/>
    <property type="project" value="InterPro"/>
</dbReference>
<evidence type="ECO:0000313" key="2">
    <source>
        <dbReference type="Proteomes" id="UP000184499"/>
    </source>
</evidence>
<accession>A0A1L9UYG4</accession>
<dbReference type="PANTHER" id="PTHR30292">
    <property type="entry name" value="UNCHARACTERIZED PROTEIN YBGL-RELATED"/>
    <property type="match status" value="1"/>
</dbReference>
<dbReference type="Pfam" id="PF03746">
    <property type="entry name" value="LamB_YcsF"/>
    <property type="match status" value="1"/>
</dbReference>
<evidence type="ECO:0000313" key="1">
    <source>
        <dbReference type="EMBL" id="OJJ76744.1"/>
    </source>
</evidence>
<dbReference type="OrthoDB" id="5295431at2759"/>
<dbReference type="AlphaFoldDB" id="A0A1L9UYG4"/>
<reference evidence="2" key="1">
    <citation type="journal article" date="2017" name="Genome Biol.">
        <title>Comparative genomics reveals high biological diversity and specific adaptations in the industrially and medically important fungal genus Aspergillus.</title>
        <authorList>
            <person name="de Vries R.P."/>
            <person name="Riley R."/>
            <person name="Wiebenga A."/>
            <person name="Aguilar-Osorio G."/>
            <person name="Amillis S."/>
            <person name="Uchima C.A."/>
            <person name="Anderluh G."/>
            <person name="Asadollahi M."/>
            <person name="Askin M."/>
            <person name="Barry K."/>
            <person name="Battaglia E."/>
            <person name="Bayram O."/>
            <person name="Benocci T."/>
            <person name="Braus-Stromeyer S.A."/>
            <person name="Caldana C."/>
            <person name="Canovas D."/>
            <person name="Cerqueira G.C."/>
            <person name="Chen F."/>
            <person name="Chen W."/>
            <person name="Choi C."/>
            <person name="Clum A."/>
            <person name="Dos Santos R.A."/>
            <person name="Damasio A.R."/>
            <person name="Diallinas G."/>
            <person name="Emri T."/>
            <person name="Fekete E."/>
            <person name="Flipphi M."/>
            <person name="Freyberg S."/>
            <person name="Gallo A."/>
            <person name="Gournas C."/>
            <person name="Habgood R."/>
            <person name="Hainaut M."/>
            <person name="Harispe M.L."/>
            <person name="Henrissat B."/>
            <person name="Hilden K.S."/>
            <person name="Hope R."/>
            <person name="Hossain A."/>
            <person name="Karabika E."/>
            <person name="Karaffa L."/>
            <person name="Karanyi Z."/>
            <person name="Krasevec N."/>
            <person name="Kuo A."/>
            <person name="Kusch H."/>
            <person name="LaButti K."/>
            <person name="Lagendijk E.L."/>
            <person name="Lapidus A."/>
            <person name="Levasseur A."/>
            <person name="Lindquist E."/>
            <person name="Lipzen A."/>
            <person name="Logrieco A.F."/>
            <person name="MacCabe A."/>
            <person name="Maekelae M.R."/>
            <person name="Malavazi I."/>
            <person name="Melin P."/>
            <person name="Meyer V."/>
            <person name="Mielnichuk N."/>
            <person name="Miskei M."/>
            <person name="Molnar A.P."/>
            <person name="Mule G."/>
            <person name="Ngan C.Y."/>
            <person name="Orejas M."/>
            <person name="Orosz E."/>
            <person name="Ouedraogo J.P."/>
            <person name="Overkamp K.M."/>
            <person name="Park H.-S."/>
            <person name="Perrone G."/>
            <person name="Piumi F."/>
            <person name="Punt P.J."/>
            <person name="Ram A.F."/>
            <person name="Ramon A."/>
            <person name="Rauscher S."/>
            <person name="Record E."/>
            <person name="Riano-Pachon D.M."/>
            <person name="Robert V."/>
            <person name="Roehrig J."/>
            <person name="Ruller R."/>
            <person name="Salamov A."/>
            <person name="Salih N.S."/>
            <person name="Samson R.A."/>
            <person name="Sandor E."/>
            <person name="Sanguinetti M."/>
            <person name="Schuetze T."/>
            <person name="Sepcic K."/>
            <person name="Shelest E."/>
            <person name="Sherlock G."/>
            <person name="Sophianopoulou V."/>
            <person name="Squina F.M."/>
            <person name="Sun H."/>
            <person name="Susca A."/>
            <person name="Todd R.B."/>
            <person name="Tsang A."/>
            <person name="Unkles S.E."/>
            <person name="van de Wiele N."/>
            <person name="van Rossen-Uffink D."/>
            <person name="Oliveira J.V."/>
            <person name="Vesth T.C."/>
            <person name="Visser J."/>
            <person name="Yu J.-H."/>
            <person name="Zhou M."/>
            <person name="Andersen M.R."/>
            <person name="Archer D.B."/>
            <person name="Baker S.E."/>
            <person name="Benoit I."/>
            <person name="Brakhage A.A."/>
            <person name="Braus G.H."/>
            <person name="Fischer R."/>
            <person name="Frisvad J.C."/>
            <person name="Goldman G.H."/>
            <person name="Houbraken J."/>
            <person name="Oakley B."/>
            <person name="Pocsi I."/>
            <person name="Scazzocchio C."/>
            <person name="Seiboth B."/>
            <person name="vanKuyk P.A."/>
            <person name="Wortman J."/>
            <person name="Dyer P.S."/>
            <person name="Grigoriev I.V."/>
        </authorList>
    </citation>
    <scope>NUCLEOTIDE SEQUENCE [LARGE SCALE GENOMIC DNA]</scope>
    <source>
        <strain evidence="2">CBS 101740 / IMI 381727 / IBT 21946</strain>
    </source>
</reference>
<proteinExistence type="predicted"/>
<keyword evidence="2" id="KW-1185">Reference proteome</keyword>
<dbReference type="SUPFAM" id="SSF88713">
    <property type="entry name" value="Glycoside hydrolase/deacetylase"/>
    <property type="match status" value="1"/>
</dbReference>
<protein>
    <recommendedName>
        <fullName evidence="3">Lactam utilization protein lamB</fullName>
    </recommendedName>
</protein>
<dbReference type="EMBL" id="KV878680">
    <property type="protein sequence ID" value="OJJ76744.1"/>
    <property type="molecule type" value="Genomic_DNA"/>
</dbReference>